<comment type="caution">
    <text evidence="1">The sequence shown here is derived from an EMBL/GenBank/DDBJ whole genome shotgun (WGS) entry which is preliminary data.</text>
</comment>
<accession>A0A7W8FXZ9</accession>
<protein>
    <submittedName>
        <fullName evidence="1">Uncharacterized protein</fullName>
    </submittedName>
</protein>
<dbReference type="AlphaFoldDB" id="A0A7W8FXZ9"/>
<dbReference type="RefSeq" id="WP_183375452.1">
    <property type="nucleotide sequence ID" value="NZ_JACHHD010000008.1"/>
</dbReference>
<sequence length="57" mass="6928">MKMFFGKKYRLNLTKDEYNPIIHCLIDLKNNFIKQGRYIDTVDVILIKSLRYKKVTF</sequence>
<reference evidence="1 2" key="1">
    <citation type="submission" date="2020-08" db="EMBL/GenBank/DDBJ databases">
        <title>Genomic Encyclopedia of Type Strains, Phase IV (KMG-IV): sequencing the most valuable type-strain genomes for metagenomic binning, comparative biology and taxonomic classification.</title>
        <authorList>
            <person name="Goeker M."/>
        </authorList>
    </citation>
    <scope>NUCLEOTIDE SEQUENCE [LARGE SCALE GENOMIC DNA]</scope>
    <source>
        <strain evidence="1 2">DSM 26963</strain>
    </source>
</reference>
<organism evidence="1 2">
    <name type="scientific">Faecalicoccus acidiformans</name>
    <dbReference type="NCBI Taxonomy" id="915173"/>
    <lineage>
        <taxon>Bacteria</taxon>
        <taxon>Bacillati</taxon>
        <taxon>Bacillota</taxon>
        <taxon>Erysipelotrichia</taxon>
        <taxon>Erysipelotrichales</taxon>
        <taxon>Erysipelotrichaceae</taxon>
        <taxon>Faecalicoccus</taxon>
    </lineage>
</organism>
<evidence type="ECO:0000313" key="2">
    <source>
        <dbReference type="Proteomes" id="UP000521313"/>
    </source>
</evidence>
<evidence type="ECO:0000313" key="1">
    <source>
        <dbReference type="EMBL" id="MBB5184901.1"/>
    </source>
</evidence>
<dbReference type="EMBL" id="JACHHD010000008">
    <property type="protein sequence ID" value="MBB5184901.1"/>
    <property type="molecule type" value="Genomic_DNA"/>
</dbReference>
<name>A0A7W8FXZ9_9FIRM</name>
<dbReference type="Proteomes" id="UP000521313">
    <property type="component" value="Unassembled WGS sequence"/>
</dbReference>
<proteinExistence type="predicted"/>
<gene>
    <name evidence="1" type="ORF">HNQ43_000948</name>
</gene>